<keyword evidence="3" id="KW-1185">Reference proteome</keyword>
<evidence type="ECO:0000256" key="1">
    <source>
        <dbReference type="SAM" id="Phobius"/>
    </source>
</evidence>
<proteinExistence type="predicted"/>
<protein>
    <submittedName>
        <fullName evidence="2">Uncharacterized protein</fullName>
    </submittedName>
</protein>
<dbReference type="Proteomes" id="UP000094389">
    <property type="component" value="Unassembled WGS sequence"/>
</dbReference>
<keyword evidence="1" id="KW-0812">Transmembrane</keyword>
<gene>
    <name evidence="2" type="ORF">CYBJADRAFT_165482</name>
</gene>
<dbReference type="AlphaFoldDB" id="A0A1E4S9G9"/>
<reference evidence="2 3" key="1">
    <citation type="journal article" date="2016" name="Proc. Natl. Acad. Sci. U.S.A.">
        <title>Comparative genomics of biotechnologically important yeasts.</title>
        <authorList>
            <person name="Riley R."/>
            <person name="Haridas S."/>
            <person name="Wolfe K.H."/>
            <person name="Lopes M.R."/>
            <person name="Hittinger C.T."/>
            <person name="Goeker M."/>
            <person name="Salamov A.A."/>
            <person name="Wisecaver J.H."/>
            <person name="Long T.M."/>
            <person name="Calvey C.H."/>
            <person name="Aerts A.L."/>
            <person name="Barry K.W."/>
            <person name="Choi C."/>
            <person name="Clum A."/>
            <person name="Coughlan A.Y."/>
            <person name="Deshpande S."/>
            <person name="Douglass A.P."/>
            <person name="Hanson S.J."/>
            <person name="Klenk H.-P."/>
            <person name="LaButti K.M."/>
            <person name="Lapidus A."/>
            <person name="Lindquist E.A."/>
            <person name="Lipzen A.M."/>
            <person name="Meier-Kolthoff J.P."/>
            <person name="Ohm R.A."/>
            <person name="Otillar R.P."/>
            <person name="Pangilinan J.L."/>
            <person name="Peng Y."/>
            <person name="Rokas A."/>
            <person name="Rosa C.A."/>
            <person name="Scheuner C."/>
            <person name="Sibirny A.A."/>
            <person name="Slot J.C."/>
            <person name="Stielow J.B."/>
            <person name="Sun H."/>
            <person name="Kurtzman C.P."/>
            <person name="Blackwell M."/>
            <person name="Grigoriev I.V."/>
            <person name="Jeffries T.W."/>
        </authorList>
    </citation>
    <scope>NUCLEOTIDE SEQUENCE [LARGE SCALE GENOMIC DNA]</scope>
    <source>
        <strain evidence="3">ATCC 18201 / CBS 1600 / BCRC 20928 / JCM 3617 / NBRC 0987 / NRRL Y-1542</strain>
    </source>
</reference>
<name>A0A1E4S9G9_CYBJN</name>
<keyword evidence="1" id="KW-1133">Transmembrane helix</keyword>
<dbReference type="RefSeq" id="XP_020073189.1">
    <property type="nucleotide sequence ID" value="XM_020214061.1"/>
</dbReference>
<accession>A0A1E4S9G9</accession>
<sequence length="71" mass="7769">MLNKDLTHVSSCKSIESATRTCLSPVYEETPDGSRICSGSESIPNVYSCYRSSIVIGLLMLLAVYISSYNN</sequence>
<evidence type="ECO:0000313" key="3">
    <source>
        <dbReference type="Proteomes" id="UP000094389"/>
    </source>
</evidence>
<organism evidence="2 3">
    <name type="scientific">Cyberlindnera jadinii (strain ATCC 18201 / CBS 1600 / BCRC 20928 / JCM 3617 / NBRC 0987 / NRRL Y-1542)</name>
    <name type="common">Torula yeast</name>
    <name type="synonym">Candida utilis</name>
    <dbReference type="NCBI Taxonomy" id="983966"/>
    <lineage>
        <taxon>Eukaryota</taxon>
        <taxon>Fungi</taxon>
        <taxon>Dikarya</taxon>
        <taxon>Ascomycota</taxon>
        <taxon>Saccharomycotina</taxon>
        <taxon>Saccharomycetes</taxon>
        <taxon>Phaffomycetales</taxon>
        <taxon>Phaffomycetaceae</taxon>
        <taxon>Cyberlindnera</taxon>
    </lineage>
</organism>
<feature type="transmembrane region" description="Helical" evidence="1">
    <location>
        <begin position="50"/>
        <end position="69"/>
    </location>
</feature>
<keyword evidence="1" id="KW-0472">Membrane</keyword>
<evidence type="ECO:0000313" key="2">
    <source>
        <dbReference type="EMBL" id="ODV76150.1"/>
    </source>
</evidence>
<dbReference type="GeneID" id="30988457"/>
<dbReference type="EMBL" id="KV453925">
    <property type="protein sequence ID" value="ODV76150.1"/>
    <property type="molecule type" value="Genomic_DNA"/>
</dbReference>